<sequence length="615" mass="68409">MTPATSSNSQDEEVSVVRLGKTISARIQRDLNTMSLQDVRTVEEQLTSAIVMLRSTLNAAVPFHQLPLELVKAVFAFVPTLQYTLASQKKQMPIVDVWQRRHIAKMSELYTLMLVCRQWRDIVAGMPSFWNTIDQAYTRAQTTFLERSGYGPLRIILRNTPSAFMSTLCDTESARIVEIHHSGVAAATAEEYLGFPAPALRVLHLTNSWFFGRRTLTETGHTVQLFRGQTPHLRQLSLHHIHWFPVVQTAALTHLDVDMCRWDDHLVKIMGMLASAPNLTDLVLSSLSSIRPDVDSLDERYPDGSVSLALLRRLRLRYAHSEEAVTAVLAKLVFPPTTALDIAKAMDARHFSEDILPTLARLPVMQTVYRVSIALASVPLQDPQGPSTTIAQLTAASAQSALACTPLALPSGPAALTAVLPAAQIRELWLTVISHHVDDEVMNMINPLNPVVQGPPILDVEPDALREFLQPMAGALETLVVWGHVLPTVVEALVIHDVTATRPLCPKLTTLRLMLSNHSPPVHELMPLLAAQQDVLRLKDVQVNYLRAHAGPRPEHLPLDHSFVSIKYVSRSEVPRMGLPSVCAEEAHARWTPWIVDYDGMFIEEDGENRDHMVT</sequence>
<dbReference type="OrthoDB" id="2746049at2759"/>
<evidence type="ECO:0000313" key="2">
    <source>
        <dbReference type="Proteomes" id="UP000015241"/>
    </source>
</evidence>
<dbReference type="HOGENOM" id="CLU_444121_0_0_1"/>
<name>S8F3C0_FOMSC</name>
<protein>
    <submittedName>
        <fullName evidence="1">Uncharacterized protein</fullName>
    </submittedName>
</protein>
<dbReference type="Proteomes" id="UP000015241">
    <property type="component" value="Unassembled WGS sequence"/>
</dbReference>
<dbReference type="SUPFAM" id="SSF52047">
    <property type="entry name" value="RNI-like"/>
    <property type="match status" value="1"/>
</dbReference>
<dbReference type="Gene3D" id="1.20.1280.50">
    <property type="match status" value="1"/>
</dbReference>
<dbReference type="EMBL" id="KE504276">
    <property type="protein sequence ID" value="EPS93439.1"/>
    <property type="molecule type" value="Genomic_DNA"/>
</dbReference>
<proteinExistence type="predicted"/>
<dbReference type="STRING" id="743788.S8F3C0"/>
<organism evidence="1 2">
    <name type="scientific">Fomitopsis schrenkii</name>
    <name type="common">Brown rot fungus</name>
    <dbReference type="NCBI Taxonomy" id="2126942"/>
    <lineage>
        <taxon>Eukaryota</taxon>
        <taxon>Fungi</taxon>
        <taxon>Dikarya</taxon>
        <taxon>Basidiomycota</taxon>
        <taxon>Agaricomycotina</taxon>
        <taxon>Agaricomycetes</taxon>
        <taxon>Polyporales</taxon>
        <taxon>Fomitopsis</taxon>
    </lineage>
</organism>
<keyword evidence="2" id="KW-1185">Reference proteome</keyword>
<dbReference type="InParanoid" id="S8F3C0"/>
<accession>S8F3C0</accession>
<gene>
    <name evidence="1" type="ORF">FOMPIDRAFT_1063533</name>
</gene>
<dbReference type="AlphaFoldDB" id="S8F3C0"/>
<reference evidence="1 2" key="1">
    <citation type="journal article" date="2012" name="Science">
        <title>The Paleozoic origin of enzymatic lignin decomposition reconstructed from 31 fungal genomes.</title>
        <authorList>
            <person name="Floudas D."/>
            <person name="Binder M."/>
            <person name="Riley R."/>
            <person name="Barry K."/>
            <person name="Blanchette R.A."/>
            <person name="Henrissat B."/>
            <person name="Martinez A.T."/>
            <person name="Otillar R."/>
            <person name="Spatafora J.W."/>
            <person name="Yadav J.S."/>
            <person name="Aerts A."/>
            <person name="Benoit I."/>
            <person name="Boyd A."/>
            <person name="Carlson A."/>
            <person name="Copeland A."/>
            <person name="Coutinho P.M."/>
            <person name="de Vries R.P."/>
            <person name="Ferreira P."/>
            <person name="Findley K."/>
            <person name="Foster B."/>
            <person name="Gaskell J."/>
            <person name="Glotzer D."/>
            <person name="Gorecki P."/>
            <person name="Heitman J."/>
            <person name="Hesse C."/>
            <person name="Hori C."/>
            <person name="Igarashi K."/>
            <person name="Jurgens J.A."/>
            <person name="Kallen N."/>
            <person name="Kersten P."/>
            <person name="Kohler A."/>
            <person name="Kuees U."/>
            <person name="Kumar T.K.A."/>
            <person name="Kuo A."/>
            <person name="LaButti K."/>
            <person name="Larrondo L.F."/>
            <person name="Lindquist E."/>
            <person name="Ling A."/>
            <person name="Lombard V."/>
            <person name="Lucas S."/>
            <person name="Lundell T."/>
            <person name="Martin R."/>
            <person name="McLaughlin D.J."/>
            <person name="Morgenstern I."/>
            <person name="Morin E."/>
            <person name="Murat C."/>
            <person name="Nagy L.G."/>
            <person name="Nolan M."/>
            <person name="Ohm R.A."/>
            <person name="Patyshakuliyeva A."/>
            <person name="Rokas A."/>
            <person name="Ruiz-Duenas F.J."/>
            <person name="Sabat G."/>
            <person name="Salamov A."/>
            <person name="Samejima M."/>
            <person name="Schmutz J."/>
            <person name="Slot J.C."/>
            <person name="St John F."/>
            <person name="Stenlid J."/>
            <person name="Sun H."/>
            <person name="Sun S."/>
            <person name="Syed K."/>
            <person name="Tsang A."/>
            <person name="Wiebenga A."/>
            <person name="Young D."/>
            <person name="Pisabarro A."/>
            <person name="Eastwood D.C."/>
            <person name="Martin F."/>
            <person name="Cullen D."/>
            <person name="Grigoriev I.V."/>
            <person name="Hibbett D.S."/>
        </authorList>
    </citation>
    <scope>NUCLEOTIDE SEQUENCE</scope>
    <source>
        <strain evidence="2">FP-58527</strain>
    </source>
</reference>
<evidence type="ECO:0000313" key="1">
    <source>
        <dbReference type="EMBL" id="EPS93439.1"/>
    </source>
</evidence>